<feature type="chain" id="PRO_5032522520" description="Ice-binding protein C-terminal domain-containing protein" evidence="1">
    <location>
        <begin position="28"/>
        <end position="401"/>
    </location>
</feature>
<evidence type="ECO:0000259" key="2">
    <source>
        <dbReference type="Pfam" id="PF07589"/>
    </source>
</evidence>
<dbReference type="AlphaFoldDB" id="A0A840MI81"/>
<dbReference type="Pfam" id="PF07589">
    <property type="entry name" value="PEP-CTERM"/>
    <property type="match status" value="1"/>
</dbReference>
<comment type="caution">
    <text evidence="3">The sequence shown here is derived from an EMBL/GenBank/DDBJ whole genome shotgun (WGS) entry which is preliminary data.</text>
</comment>
<proteinExistence type="predicted"/>
<dbReference type="RefSeq" id="WP_184036903.1">
    <property type="nucleotide sequence ID" value="NZ_JACHHY010000007.1"/>
</dbReference>
<dbReference type="InterPro" id="IPR013424">
    <property type="entry name" value="Ice-binding_C"/>
</dbReference>
<keyword evidence="1" id="KW-0732">Signal</keyword>
<dbReference type="Proteomes" id="UP000575898">
    <property type="component" value="Unassembled WGS sequence"/>
</dbReference>
<sequence>MSTQVPKLRLLATLTIAACYFSPSVQATTITLPSASTSAVLYGDFYSYSLPILAWQYDQLNGGGVGPGNPFYVTSTPGAIQNDVVVATGASGSGVNTNFAGMNDAYATPSGNGGLPYFSTGQTSLHPTGSGGLAGAADQNTTWNATLASLTGYLGGSAGLLNSMVLMFNNNEINSGGGAFQSLLAWAQISLRDTDGNLPTQYFTFANNCPAGNVCLSGGVIGSTGGIVSGPDKDPALYSRPATDNSYPIGPVGSTPSLSDFVISGGNVCLTATGVVVDCSDPSVAETINHNLGANQAAYAVFSPELDSQLNKWWNGGSGGGTGYDVLSIDFRMGCNSEFAQRCTNAQMIDNGYEQLFMARGILPPPPPEDVPEPHSAALIALGLLALSWQIRRIQATRLLA</sequence>
<feature type="domain" description="Ice-binding protein C-terminal" evidence="2">
    <location>
        <begin position="370"/>
        <end position="393"/>
    </location>
</feature>
<accession>A0A840MI81</accession>
<evidence type="ECO:0000256" key="1">
    <source>
        <dbReference type="SAM" id="SignalP"/>
    </source>
</evidence>
<reference evidence="3 4" key="1">
    <citation type="submission" date="2020-08" db="EMBL/GenBank/DDBJ databases">
        <title>Genomic Encyclopedia of Type Strains, Phase IV (KMG-IV): sequencing the most valuable type-strain genomes for metagenomic binning, comparative biology and taxonomic classification.</title>
        <authorList>
            <person name="Goeker M."/>
        </authorList>
    </citation>
    <scope>NUCLEOTIDE SEQUENCE [LARGE SCALE GENOMIC DNA]</scope>
    <source>
        <strain evidence="3 4">DSM 27165</strain>
    </source>
</reference>
<gene>
    <name evidence="3" type="ORF">HNQ59_001395</name>
</gene>
<evidence type="ECO:0000313" key="3">
    <source>
        <dbReference type="EMBL" id="MBB5018110.1"/>
    </source>
</evidence>
<organism evidence="3 4">
    <name type="scientific">Chitinivorax tropicus</name>
    <dbReference type="NCBI Taxonomy" id="714531"/>
    <lineage>
        <taxon>Bacteria</taxon>
        <taxon>Pseudomonadati</taxon>
        <taxon>Pseudomonadota</taxon>
        <taxon>Betaproteobacteria</taxon>
        <taxon>Chitinivorax</taxon>
    </lineage>
</organism>
<protein>
    <recommendedName>
        <fullName evidence="2">Ice-binding protein C-terminal domain-containing protein</fullName>
    </recommendedName>
</protein>
<feature type="signal peptide" evidence="1">
    <location>
        <begin position="1"/>
        <end position="27"/>
    </location>
</feature>
<evidence type="ECO:0000313" key="4">
    <source>
        <dbReference type="Proteomes" id="UP000575898"/>
    </source>
</evidence>
<dbReference type="EMBL" id="JACHHY010000007">
    <property type="protein sequence ID" value="MBB5018110.1"/>
    <property type="molecule type" value="Genomic_DNA"/>
</dbReference>
<name>A0A840MI81_9PROT</name>
<keyword evidence="4" id="KW-1185">Reference proteome</keyword>